<evidence type="ECO:0000256" key="1">
    <source>
        <dbReference type="ARBA" id="ARBA00022679"/>
    </source>
</evidence>
<comment type="caution">
    <text evidence="2">The sequence shown here is derived from an EMBL/GenBank/DDBJ whole genome shotgun (WGS) entry which is preliminary data.</text>
</comment>
<dbReference type="InterPro" id="IPR044855">
    <property type="entry name" value="CoA-Trfase_III_dom3_sf"/>
</dbReference>
<reference evidence="2" key="2">
    <citation type="submission" date="2020-09" db="EMBL/GenBank/DDBJ databases">
        <authorList>
            <person name="Sun Q."/>
            <person name="Zhou Y."/>
        </authorList>
    </citation>
    <scope>NUCLEOTIDE SEQUENCE</scope>
    <source>
        <strain evidence="2">CGMCC 1.16067</strain>
    </source>
</reference>
<evidence type="ECO:0000313" key="2">
    <source>
        <dbReference type="EMBL" id="GGF53078.1"/>
    </source>
</evidence>
<sequence length="409" mass="44556">MRPLEDVRVLALEQYGAGPWGSLHLADLGADVIKIEEPSSGGDVGRYVPPYAEEEDSLFFEAFNRNKRSISLDLANPEGRAVFERLVVGADAVYSNLRGDVPEKIGITYDQLKHLNPAIVCCSLSGFGMTGPRSTEPGYDYILQGLAGWMDLTGDPAGPPTKSGLSLVDYSGGYVGALSMLAGIHAARRDGVGMDCDVSLYDVAVTMLNYPAAWHLNRGFTPARTASSAHPSLVPFQAFEASDGWLVIGCAKEKFWVRLAERLDHPEWATDPRFVDFGARYAHRDELIPLIEDVLRGGTVEHWIDLLKAARVPCAPIHSVGEALTDEHTLARDLVVETEHPRWGGLRQVASPVRVGAERPTYRRAPQRNEDLRAVLQELGGYDDAEIEVLDKEGAFGGVPLPASDLPTS</sequence>
<gene>
    <name evidence="2" type="ORF">GCM10011519_28780</name>
</gene>
<dbReference type="PANTHER" id="PTHR48207:SF3">
    <property type="entry name" value="SUCCINATE--HYDROXYMETHYLGLUTARATE COA-TRANSFERASE"/>
    <property type="match status" value="1"/>
</dbReference>
<dbReference type="Gene3D" id="3.30.1540.10">
    <property type="entry name" value="formyl-coa transferase, domain 3"/>
    <property type="match status" value="1"/>
</dbReference>
<dbReference type="InterPro" id="IPR003673">
    <property type="entry name" value="CoA-Trfase_fam_III"/>
</dbReference>
<organism evidence="2 3">
    <name type="scientific">Marmoricola endophyticus</name>
    <dbReference type="NCBI Taxonomy" id="2040280"/>
    <lineage>
        <taxon>Bacteria</taxon>
        <taxon>Bacillati</taxon>
        <taxon>Actinomycetota</taxon>
        <taxon>Actinomycetes</taxon>
        <taxon>Propionibacteriales</taxon>
        <taxon>Nocardioidaceae</taxon>
        <taxon>Marmoricola</taxon>
    </lineage>
</organism>
<keyword evidence="1" id="KW-0808">Transferase</keyword>
<dbReference type="InterPro" id="IPR023606">
    <property type="entry name" value="CoA-Trfase_III_dom_1_sf"/>
</dbReference>
<proteinExistence type="predicted"/>
<dbReference type="Gene3D" id="3.40.50.10540">
    <property type="entry name" value="Crotonobetainyl-coa:carnitine coa-transferase, domain 1"/>
    <property type="match status" value="1"/>
</dbReference>
<evidence type="ECO:0000313" key="3">
    <source>
        <dbReference type="Proteomes" id="UP000649179"/>
    </source>
</evidence>
<dbReference type="GO" id="GO:0008410">
    <property type="term" value="F:CoA-transferase activity"/>
    <property type="evidence" value="ECO:0007669"/>
    <property type="project" value="TreeGrafter"/>
</dbReference>
<reference evidence="2" key="1">
    <citation type="journal article" date="2014" name="Int. J. Syst. Evol. Microbiol.">
        <title>Complete genome sequence of Corynebacterium casei LMG S-19264T (=DSM 44701T), isolated from a smear-ripened cheese.</title>
        <authorList>
            <consortium name="US DOE Joint Genome Institute (JGI-PGF)"/>
            <person name="Walter F."/>
            <person name="Albersmeier A."/>
            <person name="Kalinowski J."/>
            <person name="Ruckert C."/>
        </authorList>
    </citation>
    <scope>NUCLEOTIDE SEQUENCE</scope>
    <source>
        <strain evidence="2">CGMCC 1.16067</strain>
    </source>
</reference>
<keyword evidence="3" id="KW-1185">Reference proteome</keyword>
<dbReference type="AlphaFoldDB" id="A0A917BQ70"/>
<protein>
    <recommendedName>
        <fullName evidence="4">CoA transferase</fullName>
    </recommendedName>
</protein>
<dbReference type="EMBL" id="BMKQ01000001">
    <property type="protein sequence ID" value="GGF53078.1"/>
    <property type="molecule type" value="Genomic_DNA"/>
</dbReference>
<evidence type="ECO:0008006" key="4">
    <source>
        <dbReference type="Google" id="ProtNLM"/>
    </source>
</evidence>
<accession>A0A917BQ70</accession>
<dbReference type="PANTHER" id="PTHR48207">
    <property type="entry name" value="SUCCINATE--HYDROXYMETHYLGLUTARATE COA-TRANSFERASE"/>
    <property type="match status" value="1"/>
</dbReference>
<dbReference type="Proteomes" id="UP000649179">
    <property type="component" value="Unassembled WGS sequence"/>
</dbReference>
<dbReference type="RefSeq" id="WP_188780394.1">
    <property type="nucleotide sequence ID" value="NZ_BMKQ01000001.1"/>
</dbReference>
<dbReference type="SUPFAM" id="SSF89796">
    <property type="entry name" value="CoA-transferase family III (CaiB/BaiF)"/>
    <property type="match status" value="1"/>
</dbReference>
<name>A0A917BQ70_9ACTN</name>
<dbReference type="Pfam" id="PF02515">
    <property type="entry name" value="CoA_transf_3"/>
    <property type="match status" value="1"/>
</dbReference>
<dbReference type="InterPro" id="IPR050483">
    <property type="entry name" value="CoA-transferase_III_domain"/>
</dbReference>